<evidence type="ECO:0000313" key="6">
    <source>
        <dbReference type="Proteomes" id="UP000637906"/>
    </source>
</evidence>
<dbReference type="PANTHER" id="PTHR22777">
    <property type="entry name" value="HEMOLYSIN-RELATED"/>
    <property type="match status" value="1"/>
</dbReference>
<dbReference type="PANTHER" id="PTHR22777:SF27">
    <property type="entry name" value="MAGNESIUM AND COBALT EFFLUX PROTEIN CORC"/>
    <property type="match status" value="1"/>
</dbReference>
<evidence type="ECO:0000256" key="3">
    <source>
        <dbReference type="ARBA" id="ARBA00023122"/>
    </source>
</evidence>
<dbReference type="AlphaFoldDB" id="A0A8J3HXF8"/>
<dbReference type="GO" id="GO:0005886">
    <property type="term" value="C:plasma membrane"/>
    <property type="evidence" value="ECO:0007669"/>
    <property type="project" value="TreeGrafter"/>
</dbReference>
<keyword evidence="6" id="KW-1185">Reference proteome</keyword>
<feature type="domain" description="Transporter-associated" evidence="4">
    <location>
        <begin position="129"/>
        <end position="211"/>
    </location>
</feature>
<dbReference type="GO" id="GO:0050660">
    <property type="term" value="F:flavin adenine dinucleotide binding"/>
    <property type="evidence" value="ECO:0007669"/>
    <property type="project" value="InterPro"/>
</dbReference>
<dbReference type="Pfam" id="PF03471">
    <property type="entry name" value="CorC_HlyC"/>
    <property type="match status" value="1"/>
</dbReference>
<dbReference type="InterPro" id="IPR005170">
    <property type="entry name" value="Transptr-assoc_dom"/>
</dbReference>
<dbReference type="Gene3D" id="3.10.580.10">
    <property type="entry name" value="CBS-domain"/>
    <property type="match status" value="1"/>
</dbReference>
<dbReference type="SMART" id="SM01091">
    <property type="entry name" value="CorC_HlyC"/>
    <property type="match status" value="1"/>
</dbReference>
<name>A0A8J3HXF8_9RICK</name>
<evidence type="ECO:0000259" key="4">
    <source>
        <dbReference type="SMART" id="SM01091"/>
    </source>
</evidence>
<dbReference type="SUPFAM" id="SSF54631">
    <property type="entry name" value="CBS-domain pair"/>
    <property type="match status" value="1"/>
</dbReference>
<comment type="caution">
    <text evidence="5">The sequence shown here is derived from an EMBL/GenBank/DDBJ whole genome shotgun (WGS) entry which is preliminary data.</text>
</comment>
<organism evidence="5 6">
    <name type="scientific">Candidatus Mesenet longicola</name>
    <dbReference type="NCBI Taxonomy" id="1892558"/>
    <lineage>
        <taxon>Bacteria</taxon>
        <taxon>Pseudomonadati</taxon>
        <taxon>Pseudomonadota</taxon>
        <taxon>Alphaproteobacteria</taxon>
        <taxon>Rickettsiales</taxon>
        <taxon>Anaplasmataceae</taxon>
        <taxon>Candidatus Mesenet</taxon>
    </lineage>
</organism>
<keyword evidence="3" id="KW-0129">CBS domain</keyword>
<dbReference type="InterPro" id="IPR000644">
    <property type="entry name" value="CBS_dom"/>
</dbReference>
<dbReference type="InterPro" id="IPR046342">
    <property type="entry name" value="CBS_dom_sf"/>
</dbReference>
<dbReference type="CDD" id="cd04590">
    <property type="entry name" value="CBS_pair_CorC_HlyC_assoc"/>
    <property type="match status" value="1"/>
</dbReference>
<evidence type="ECO:0000256" key="1">
    <source>
        <dbReference type="ARBA" id="ARBA00006446"/>
    </source>
</evidence>
<proteinExistence type="inferred from homology"/>
<accession>A0A8J3HXF8</accession>
<comment type="similarity">
    <text evidence="1">Belongs to the UPF0053 family. Hemolysin C subfamily.</text>
</comment>
<dbReference type="InterPro" id="IPR036318">
    <property type="entry name" value="FAD-bd_PCMH-like_sf"/>
</dbReference>
<dbReference type="Pfam" id="PF00571">
    <property type="entry name" value="CBS"/>
    <property type="match status" value="1"/>
</dbReference>
<dbReference type="SUPFAM" id="SSF56176">
    <property type="entry name" value="FAD-binding/transporter-associated domain-like"/>
    <property type="match status" value="1"/>
</dbReference>
<dbReference type="InterPro" id="IPR044751">
    <property type="entry name" value="Ion_transp-like_CBS"/>
</dbReference>
<dbReference type="Proteomes" id="UP000637906">
    <property type="component" value="Unassembled WGS sequence"/>
</dbReference>
<dbReference type="EMBL" id="BNGU01000008">
    <property type="protein sequence ID" value="GHM59326.1"/>
    <property type="molecule type" value="Genomic_DNA"/>
</dbReference>
<protein>
    <recommendedName>
        <fullName evidence="4">Transporter-associated domain-containing protein</fullName>
    </recommendedName>
</protein>
<keyword evidence="2" id="KW-0677">Repeat</keyword>
<evidence type="ECO:0000256" key="2">
    <source>
        <dbReference type="ARBA" id="ARBA00022737"/>
    </source>
</evidence>
<dbReference type="InterPro" id="IPR016169">
    <property type="entry name" value="FAD-bd_PCMH_sub2"/>
</dbReference>
<dbReference type="Gene3D" id="3.30.465.10">
    <property type="match status" value="1"/>
</dbReference>
<reference evidence="5 6" key="1">
    <citation type="journal article" date="2021" name="Microb. Ecol.">
        <title>Candidatus Mesenet longicola: Novel Endosymbionts of Brontispa longissima that Induce Cytoplasmic Incompatibility.</title>
        <authorList>
            <person name="Takano S."/>
            <person name="Gotoh Y."/>
            <person name="Hayashi T."/>
        </authorList>
    </citation>
    <scope>NUCLEOTIDE SEQUENCE [LARGE SCALE GENOMIC DNA]</scope>
    <source>
        <strain evidence="5">L5</strain>
    </source>
</reference>
<evidence type="ECO:0000313" key="5">
    <source>
        <dbReference type="EMBL" id="GHM59326.1"/>
    </source>
</evidence>
<gene>
    <name evidence="5" type="ORF">sL5_03190</name>
</gene>
<sequence>MIPRAEIYAIDIDKNDAIDKLKSSNHIEVPVYKSNLDNIIGFIRVKDVLFNYDRNINLKSVMHNVFYVPPSMKIVNLFVKMQSSQRYLAIVLDEYGCTEGLVSMIGIIKGMIGGIAKNEYDESPGFSFTKIAENKFEVSARTLIKEIEDKLHIELKDSEDEDYVTISGLVFATAGKVPLINEVVKHKSGVKFIIKEANERYIQKLVLDLSEYSKSDKV</sequence>